<evidence type="ECO:0000313" key="2">
    <source>
        <dbReference type="EMBL" id="XCI79990.1"/>
    </source>
</evidence>
<organism evidence="2">
    <name type="scientific">Xanthomonas indica</name>
    <dbReference type="NCBI Taxonomy" id="2912242"/>
    <lineage>
        <taxon>Bacteria</taxon>
        <taxon>Pseudomonadati</taxon>
        <taxon>Pseudomonadota</taxon>
        <taxon>Gammaproteobacteria</taxon>
        <taxon>Lysobacterales</taxon>
        <taxon>Lysobacteraceae</taxon>
        <taxon>Xanthomonas</taxon>
    </lineage>
</organism>
<gene>
    <name evidence="1" type="ORF">L3V74_17775</name>
    <name evidence="2" type="ORF">Q7W82_17235</name>
</gene>
<dbReference type="KEGG" id="xin:Q7W82_17235"/>
<reference evidence="1 3" key="1">
    <citation type="journal article" date="2022" name="Curr. Microbiol.">
        <title>Xanthomonas indica sp. nov., a Novel Member of Non-Pathogenic Xanthomonas Community from Healthy Rice Seeds.</title>
        <authorList>
            <person name="Rana R."/>
            <person name="Madhavan V.N."/>
            <person name="Saroha T."/>
            <person name="Bansal K."/>
            <person name="Kaur A."/>
            <person name="Sonti R.V."/>
            <person name="Patel H.K."/>
            <person name="Patil P.B."/>
        </authorList>
    </citation>
    <scope>NUCLEOTIDE SEQUENCE [LARGE SCALE GENOMIC DNA]</scope>
    <source>
        <strain evidence="1 3">PPL560</strain>
    </source>
</reference>
<dbReference type="InterPro" id="IPR027417">
    <property type="entry name" value="P-loop_NTPase"/>
</dbReference>
<dbReference type="SUPFAM" id="SSF52540">
    <property type="entry name" value="P-loop containing nucleoside triphosphate hydrolases"/>
    <property type="match status" value="1"/>
</dbReference>
<keyword evidence="2" id="KW-0547">Nucleotide-binding</keyword>
<evidence type="ECO:0000313" key="3">
    <source>
        <dbReference type="Proteomes" id="UP001430647"/>
    </source>
</evidence>
<dbReference type="RefSeq" id="WP_242161087.1">
    <property type="nucleotide sequence ID" value="NZ_CP131914.1"/>
</dbReference>
<dbReference type="Proteomes" id="UP001430647">
    <property type="component" value="Unassembled WGS sequence"/>
</dbReference>
<accession>A0AAU8I436</accession>
<sequence>MNLTLKFRRTMANVLQEIQTWSADRPTWQRDALRRLVVNGELGAEDIEALTAICKGGHGLTEKVAAQPLAKEHVPKRGGAEQAVSLDSIFHHKGVNALAENQTLKFASGLTIVYGDNGAGKTGYTRILKQACRARRQETILSNVVITGVAPPKPTVAIKYKVGTDAAAREWTGGDADEFVSRVSIFDTHCAAVYLNERTDVAFLPFGLDLFDKLVRAHAKPFAQDWKPNNARWTPMP</sequence>
<keyword evidence="3" id="KW-1185">Reference proteome</keyword>
<keyword evidence="2" id="KW-0067">ATP-binding</keyword>
<dbReference type="GO" id="GO:0005524">
    <property type="term" value="F:ATP binding"/>
    <property type="evidence" value="ECO:0007669"/>
    <property type="project" value="UniProtKB-KW"/>
</dbReference>
<evidence type="ECO:0000313" key="1">
    <source>
        <dbReference type="EMBL" id="MCI2263386.1"/>
    </source>
</evidence>
<reference evidence="1" key="2">
    <citation type="submission" date="2022-01" db="EMBL/GenBank/DDBJ databases">
        <authorList>
            <person name="Rana R."/>
            <person name="Patil P.B."/>
        </authorList>
    </citation>
    <scope>NUCLEOTIDE SEQUENCE</scope>
    <source>
        <strain evidence="1">PPL560</strain>
    </source>
</reference>
<dbReference type="EMBL" id="JAKJPQ010000017">
    <property type="protein sequence ID" value="MCI2263386.1"/>
    <property type="molecule type" value="Genomic_DNA"/>
</dbReference>
<dbReference type="EMBL" id="CP131914">
    <property type="protein sequence ID" value="XCI79990.1"/>
    <property type="molecule type" value="Genomic_DNA"/>
</dbReference>
<name>A0AAU8I436_9XANT</name>
<dbReference type="AlphaFoldDB" id="A0AAU8I436"/>
<protein>
    <submittedName>
        <fullName evidence="2">ATP-binding protein</fullName>
    </submittedName>
</protein>
<reference evidence="2" key="3">
    <citation type="submission" date="2023-08" db="EMBL/GenBank/DDBJ databases">
        <title>Complete genome sequence of Xanthomonas indica.</title>
        <authorList>
            <person name="Patil P.B."/>
            <person name="Rana R."/>
        </authorList>
    </citation>
    <scope>NUCLEOTIDE SEQUENCE</scope>
    <source>
        <strain evidence="2">PPL560</strain>
    </source>
</reference>
<proteinExistence type="predicted"/>